<reference evidence="1 2" key="1">
    <citation type="submission" date="2024-10" db="EMBL/GenBank/DDBJ databases">
        <title>Novel secondary metabolite-producing bacteria for plant disease control.</title>
        <authorList>
            <person name="Chevrette M."/>
        </authorList>
    </citation>
    <scope>NUCLEOTIDE SEQUENCE [LARGE SCALE GENOMIC DNA]</scope>
    <source>
        <strain evidence="1 2">J30 TE3557</strain>
    </source>
</reference>
<evidence type="ECO:0000313" key="1">
    <source>
        <dbReference type="EMBL" id="MFK4639712.1"/>
    </source>
</evidence>
<sequence>MTPAQRLRQIANVLNLSTPLGLAVAVTSRSRLSRGPRGLLIASGYHWKLPHAGAFTVGNVILYRAPYGVAGTNPVLLGHEERHSTQYAYCLGLPFLALYGAAACWSMVRTGNPGLANCFERQAGLEAGGYIESNNRRQDHPAHDRIEA</sequence>
<comment type="caution">
    <text evidence="1">The sequence shown here is derived from an EMBL/GenBank/DDBJ whole genome shotgun (WGS) entry which is preliminary data.</text>
</comment>
<gene>
    <name evidence="1" type="ORF">ABIA52_002601</name>
</gene>
<dbReference type="EMBL" id="JBIYEW010000003">
    <property type="protein sequence ID" value="MFK4639712.1"/>
    <property type="molecule type" value="Genomic_DNA"/>
</dbReference>
<name>A0ABW8N824_9MICC</name>
<evidence type="ECO:0008006" key="3">
    <source>
        <dbReference type="Google" id="ProtNLM"/>
    </source>
</evidence>
<dbReference type="Proteomes" id="UP001620520">
    <property type="component" value="Unassembled WGS sequence"/>
</dbReference>
<evidence type="ECO:0000313" key="2">
    <source>
        <dbReference type="Proteomes" id="UP001620520"/>
    </source>
</evidence>
<proteinExistence type="predicted"/>
<dbReference type="RefSeq" id="WP_189014509.1">
    <property type="nucleotide sequence ID" value="NZ_BMPM01000002.1"/>
</dbReference>
<keyword evidence="2" id="KW-1185">Reference proteome</keyword>
<accession>A0ABW8N824</accession>
<organism evidence="1 2">
    <name type="scientific">Paenarthrobacter histidinolovorans</name>
    <dbReference type="NCBI Taxonomy" id="43664"/>
    <lineage>
        <taxon>Bacteria</taxon>
        <taxon>Bacillati</taxon>
        <taxon>Actinomycetota</taxon>
        <taxon>Actinomycetes</taxon>
        <taxon>Micrococcales</taxon>
        <taxon>Micrococcaceae</taxon>
        <taxon>Paenarthrobacter</taxon>
    </lineage>
</organism>
<protein>
    <recommendedName>
        <fullName evidence="3">DUF4157 domain-containing protein</fullName>
    </recommendedName>
</protein>